<sequence length="91" mass="10124">MPVLRLTPCPCPSLCTALCARIISEQRRRRRWSHLSEGSPPPSILYHAFSLTGCLFLCLLAACILSFFSPQHGDTMRHLRGGDKPISEMLG</sequence>
<feature type="transmembrane region" description="Helical" evidence="1">
    <location>
        <begin position="44"/>
        <end position="68"/>
    </location>
</feature>
<protein>
    <submittedName>
        <fullName evidence="2">Uncharacterized protein</fullName>
    </submittedName>
</protein>
<evidence type="ECO:0000256" key="1">
    <source>
        <dbReference type="SAM" id="Phobius"/>
    </source>
</evidence>
<evidence type="ECO:0000313" key="3">
    <source>
        <dbReference type="Proteomes" id="UP001476798"/>
    </source>
</evidence>
<reference evidence="2 3" key="1">
    <citation type="submission" date="2021-06" db="EMBL/GenBank/DDBJ databases">
        <authorList>
            <person name="Palmer J.M."/>
        </authorList>
    </citation>
    <scope>NUCLEOTIDE SEQUENCE [LARGE SCALE GENOMIC DNA]</scope>
    <source>
        <strain evidence="2 3">GA_2019</strain>
        <tissue evidence="2">Muscle</tissue>
    </source>
</reference>
<keyword evidence="1" id="KW-0472">Membrane</keyword>
<evidence type="ECO:0000313" key="2">
    <source>
        <dbReference type="EMBL" id="MEQ2186107.1"/>
    </source>
</evidence>
<keyword evidence="1" id="KW-0812">Transmembrane</keyword>
<comment type="caution">
    <text evidence="2">The sequence shown here is derived from an EMBL/GenBank/DDBJ whole genome shotgun (WGS) entry which is preliminary data.</text>
</comment>
<organism evidence="2 3">
    <name type="scientific">Goodea atripinnis</name>
    <dbReference type="NCBI Taxonomy" id="208336"/>
    <lineage>
        <taxon>Eukaryota</taxon>
        <taxon>Metazoa</taxon>
        <taxon>Chordata</taxon>
        <taxon>Craniata</taxon>
        <taxon>Vertebrata</taxon>
        <taxon>Euteleostomi</taxon>
        <taxon>Actinopterygii</taxon>
        <taxon>Neopterygii</taxon>
        <taxon>Teleostei</taxon>
        <taxon>Neoteleostei</taxon>
        <taxon>Acanthomorphata</taxon>
        <taxon>Ovalentaria</taxon>
        <taxon>Atherinomorphae</taxon>
        <taxon>Cyprinodontiformes</taxon>
        <taxon>Goodeidae</taxon>
        <taxon>Goodea</taxon>
    </lineage>
</organism>
<accession>A0ABV0PRH4</accession>
<keyword evidence="3" id="KW-1185">Reference proteome</keyword>
<proteinExistence type="predicted"/>
<dbReference type="Proteomes" id="UP001476798">
    <property type="component" value="Unassembled WGS sequence"/>
</dbReference>
<name>A0ABV0PRH4_9TELE</name>
<dbReference type="EMBL" id="JAHRIO010082897">
    <property type="protein sequence ID" value="MEQ2186107.1"/>
    <property type="molecule type" value="Genomic_DNA"/>
</dbReference>
<keyword evidence="1" id="KW-1133">Transmembrane helix</keyword>
<gene>
    <name evidence="2" type="ORF">GOODEAATRI_025208</name>
</gene>